<evidence type="ECO:0000256" key="1">
    <source>
        <dbReference type="ARBA" id="ARBA00004123"/>
    </source>
</evidence>
<evidence type="ECO:0000313" key="9">
    <source>
        <dbReference type="Proteomes" id="UP000297245"/>
    </source>
</evidence>
<evidence type="ECO:0000313" key="8">
    <source>
        <dbReference type="EMBL" id="THV07105.1"/>
    </source>
</evidence>
<organism evidence="8 9">
    <name type="scientific">Dendrothele bispora (strain CBS 962.96)</name>
    <dbReference type="NCBI Taxonomy" id="1314807"/>
    <lineage>
        <taxon>Eukaryota</taxon>
        <taxon>Fungi</taxon>
        <taxon>Dikarya</taxon>
        <taxon>Basidiomycota</taxon>
        <taxon>Agaricomycotina</taxon>
        <taxon>Agaricomycetes</taxon>
        <taxon>Agaricomycetidae</taxon>
        <taxon>Agaricales</taxon>
        <taxon>Agaricales incertae sedis</taxon>
        <taxon>Dendrothele</taxon>
    </lineage>
</organism>
<protein>
    <submittedName>
        <fullName evidence="8">Zf-PARP-domain-containing protein</fullName>
    </submittedName>
</protein>
<evidence type="ECO:0000256" key="4">
    <source>
        <dbReference type="ARBA" id="ARBA00022833"/>
    </source>
</evidence>
<dbReference type="InterPro" id="IPR001510">
    <property type="entry name" value="Znf_PARP"/>
</dbReference>
<gene>
    <name evidence="8" type="ORF">K435DRAFT_644148</name>
</gene>
<dbReference type="EMBL" id="ML179039">
    <property type="protein sequence ID" value="THV07105.1"/>
    <property type="molecule type" value="Genomic_DNA"/>
</dbReference>
<sequence length="153" mass="17296">MPSGYRFDYAPSNRAKCKGPKPCNGTTLPKGTLRHATMADFQGKPTSHYRHWGCVTKKIIENMKAQFPNADEVDGFEDLKPEDQDRIRKAWEDGEVAEEDIPESAKKTGAGEEEEEEDEEKPKKKKAPAKKKTEDGEEKPKKARAPRKVRAHC</sequence>
<keyword evidence="4" id="KW-0862">Zinc</keyword>
<feature type="domain" description="PARP-type" evidence="7">
    <location>
        <begin position="5"/>
        <end position="95"/>
    </location>
</feature>
<dbReference type="Pfam" id="PF00645">
    <property type="entry name" value="zf-PARP"/>
    <property type="match status" value="1"/>
</dbReference>
<evidence type="ECO:0000256" key="2">
    <source>
        <dbReference type="ARBA" id="ARBA00022723"/>
    </source>
</evidence>
<evidence type="ECO:0000256" key="5">
    <source>
        <dbReference type="ARBA" id="ARBA00023242"/>
    </source>
</evidence>
<dbReference type="PROSITE" id="PS50064">
    <property type="entry name" value="ZF_PARP_2"/>
    <property type="match status" value="1"/>
</dbReference>
<dbReference type="GO" id="GO:0008270">
    <property type="term" value="F:zinc ion binding"/>
    <property type="evidence" value="ECO:0007669"/>
    <property type="project" value="UniProtKB-KW"/>
</dbReference>
<feature type="region of interest" description="Disordered" evidence="6">
    <location>
        <begin position="70"/>
        <end position="153"/>
    </location>
</feature>
<evidence type="ECO:0000256" key="3">
    <source>
        <dbReference type="ARBA" id="ARBA00022771"/>
    </source>
</evidence>
<reference evidence="8 9" key="1">
    <citation type="journal article" date="2019" name="Nat. Ecol. Evol.">
        <title>Megaphylogeny resolves global patterns of mushroom evolution.</title>
        <authorList>
            <person name="Varga T."/>
            <person name="Krizsan K."/>
            <person name="Foldi C."/>
            <person name="Dima B."/>
            <person name="Sanchez-Garcia M."/>
            <person name="Sanchez-Ramirez S."/>
            <person name="Szollosi G.J."/>
            <person name="Szarkandi J.G."/>
            <person name="Papp V."/>
            <person name="Albert L."/>
            <person name="Andreopoulos W."/>
            <person name="Angelini C."/>
            <person name="Antonin V."/>
            <person name="Barry K.W."/>
            <person name="Bougher N.L."/>
            <person name="Buchanan P."/>
            <person name="Buyck B."/>
            <person name="Bense V."/>
            <person name="Catcheside P."/>
            <person name="Chovatia M."/>
            <person name="Cooper J."/>
            <person name="Damon W."/>
            <person name="Desjardin D."/>
            <person name="Finy P."/>
            <person name="Geml J."/>
            <person name="Haridas S."/>
            <person name="Hughes K."/>
            <person name="Justo A."/>
            <person name="Karasinski D."/>
            <person name="Kautmanova I."/>
            <person name="Kiss B."/>
            <person name="Kocsube S."/>
            <person name="Kotiranta H."/>
            <person name="LaButti K.M."/>
            <person name="Lechner B.E."/>
            <person name="Liimatainen K."/>
            <person name="Lipzen A."/>
            <person name="Lukacs Z."/>
            <person name="Mihaltcheva S."/>
            <person name="Morgado L.N."/>
            <person name="Niskanen T."/>
            <person name="Noordeloos M.E."/>
            <person name="Ohm R.A."/>
            <person name="Ortiz-Santana B."/>
            <person name="Ovrebo C."/>
            <person name="Racz N."/>
            <person name="Riley R."/>
            <person name="Savchenko A."/>
            <person name="Shiryaev A."/>
            <person name="Soop K."/>
            <person name="Spirin V."/>
            <person name="Szebenyi C."/>
            <person name="Tomsovsky M."/>
            <person name="Tulloss R.E."/>
            <person name="Uehling J."/>
            <person name="Grigoriev I.V."/>
            <person name="Vagvolgyi C."/>
            <person name="Papp T."/>
            <person name="Martin F.M."/>
            <person name="Miettinen O."/>
            <person name="Hibbett D.S."/>
            <person name="Nagy L.G."/>
        </authorList>
    </citation>
    <scope>NUCLEOTIDE SEQUENCE [LARGE SCALE GENOMIC DNA]</scope>
    <source>
        <strain evidence="8 9">CBS 962.96</strain>
    </source>
</reference>
<evidence type="ECO:0000259" key="7">
    <source>
        <dbReference type="PROSITE" id="PS50064"/>
    </source>
</evidence>
<proteinExistence type="predicted"/>
<dbReference type="AlphaFoldDB" id="A0A4S8MVF0"/>
<keyword evidence="2" id="KW-0479">Metal-binding</keyword>
<dbReference type="OrthoDB" id="429950at2759"/>
<dbReference type="InterPro" id="IPR036957">
    <property type="entry name" value="Znf_PARP_sf"/>
</dbReference>
<evidence type="ECO:0000256" key="6">
    <source>
        <dbReference type="SAM" id="MobiDB-lite"/>
    </source>
</evidence>
<dbReference type="SMART" id="SM01336">
    <property type="entry name" value="zf-PARP"/>
    <property type="match status" value="1"/>
</dbReference>
<dbReference type="GO" id="GO:0003677">
    <property type="term" value="F:DNA binding"/>
    <property type="evidence" value="ECO:0007669"/>
    <property type="project" value="InterPro"/>
</dbReference>
<feature type="compositionally biased region" description="Basic and acidic residues" evidence="6">
    <location>
        <begin position="77"/>
        <end position="92"/>
    </location>
</feature>
<dbReference type="SUPFAM" id="SSF57716">
    <property type="entry name" value="Glucocorticoid receptor-like (DNA-binding domain)"/>
    <property type="match status" value="1"/>
</dbReference>
<keyword evidence="9" id="KW-1185">Reference proteome</keyword>
<dbReference type="GO" id="GO:0005634">
    <property type="term" value="C:nucleus"/>
    <property type="evidence" value="ECO:0007669"/>
    <property type="project" value="UniProtKB-SubCell"/>
</dbReference>
<feature type="compositionally biased region" description="Acidic residues" evidence="6">
    <location>
        <begin position="93"/>
        <end position="102"/>
    </location>
</feature>
<keyword evidence="3" id="KW-0863">Zinc-finger</keyword>
<feature type="compositionally biased region" description="Basic residues" evidence="6">
    <location>
        <begin position="141"/>
        <end position="153"/>
    </location>
</feature>
<accession>A0A4S8MVF0</accession>
<dbReference type="Proteomes" id="UP000297245">
    <property type="component" value="Unassembled WGS sequence"/>
</dbReference>
<keyword evidence="5" id="KW-0539">Nucleus</keyword>
<comment type="subcellular location">
    <subcellularLocation>
        <location evidence="1">Nucleus</location>
    </subcellularLocation>
</comment>
<name>A0A4S8MVF0_DENBC</name>
<feature type="compositionally biased region" description="Basic and acidic residues" evidence="6">
    <location>
        <begin position="131"/>
        <end position="140"/>
    </location>
</feature>
<dbReference type="Gene3D" id="3.30.1740.10">
    <property type="entry name" value="Zinc finger, PARP-type"/>
    <property type="match status" value="1"/>
</dbReference>